<keyword evidence="2" id="KW-1185">Reference proteome</keyword>
<evidence type="ECO:0000313" key="2">
    <source>
        <dbReference type="Proteomes" id="UP001177670"/>
    </source>
</evidence>
<accession>A0AA40GGH4</accession>
<proteinExistence type="predicted"/>
<dbReference type="AlphaFoldDB" id="A0AA40GGH4"/>
<protein>
    <submittedName>
        <fullName evidence="1">Uncharacterized protein</fullName>
    </submittedName>
</protein>
<reference evidence="1" key="1">
    <citation type="submission" date="2021-10" db="EMBL/GenBank/DDBJ databases">
        <title>Melipona bicolor Genome sequencing and assembly.</title>
        <authorList>
            <person name="Araujo N.S."/>
            <person name="Arias M.C."/>
        </authorList>
    </citation>
    <scope>NUCLEOTIDE SEQUENCE</scope>
    <source>
        <strain evidence="1">USP_2M_L1-L4_2017</strain>
        <tissue evidence="1">Whole body</tissue>
    </source>
</reference>
<sequence length="85" mass="9475">MCVCRLSWCWSGFVVLWKVSEKRRFVSESSPDLSSVGLMMATPTPDVFLVVRGSKAVPEKWSPILELTGPHSACFTMKLMIAIDP</sequence>
<evidence type="ECO:0000313" key="1">
    <source>
        <dbReference type="EMBL" id="KAK1137348.1"/>
    </source>
</evidence>
<name>A0AA40GGH4_9HYME</name>
<comment type="caution">
    <text evidence="1">The sequence shown here is derived from an EMBL/GenBank/DDBJ whole genome shotgun (WGS) entry which is preliminary data.</text>
</comment>
<dbReference type="Proteomes" id="UP001177670">
    <property type="component" value="Unassembled WGS sequence"/>
</dbReference>
<gene>
    <name evidence="1" type="ORF">K0M31_001860</name>
</gene>
<dbReference type="EMBL" id="JAHYIQ010000001">
    <property type="protein sequence ID" value="KAK1137348.1"/>
    <property type="molecule type" value="Genomic_DNA"/>
</dbReference>
<organism evidence="1 2">
    <name type="scientific">Melipona bicolor</name>
    <dbReference type="NCBI Taxonomy" id="60889"/>
    <lineage>
        <taxon>Eukaryota</taxon>
        <taxon>Metazoa</taxon>
        <taxon>Ecdysozoa</taxon>
        <taxon>Arthropoda</taxon>
        <taxon>Hexapoda</taxon>
        <taxon>Insecta</taxon>
        <taxon>Pterygota</taxon>
        <taxon>Neoptera</taxon>
        <taxon>Endopterygota</taxon>
        <taxon>Hymenoptera</taxon>
        <taxon>Apocrita</taxon>
        <taxon>Aculeata</taxon>
        <taxon>Apoidea</taxon>
        <taxon>Anthophila</taxon>
        <taxon>Apidae</taxon>
        <taxon>Melipona</taxon>
    </lineage>
</organism>